<keyword evidence="11" id="KW-1185">Reference proteome</keyword>
<dbReference type="Proteomes" id="UP001153555">
    <property type="component" value="Unassembled WGS sequence"/>
</dbReference>
<organism evidence="10 11">
    <name type="scientific">Striga hermonthica</name>
    <name type="common">Purple witchweed</name>
    <name type="synonym">Buchnera hermonthica</name>
    <dbReference type="NCBI Taxonomy" id="68872"/>
    <lineage>
        <taxon>Eukaryota</taxon>
        <taxon>Viridiplantae</taxon>
        <taxon>Streptophyta</taxon>
        <taxon>Embryophyta</taxon>
        <taxon>Tracheophyta</taxon>
        <taxon>Spermatophyta</taxon>
        <taxon>Magnoliopsida</taxon>
        <taxon>eudicotyledons</taxon>
        <taxon>Gunneridae</taxon>
        <taxon>Pentapetalae</taxon>
        <taxon>asterids</taxon>
        <taxon>lamiids</taxon>
        <taxon>Lamiales</taxon>
        <taxon>Orobanchaceae</taxon>
        <taxon>Buchnereae</taxon>
        <taxon>Striga</taxon>
    </lineage>
</organism>
<evidence type="ECO:0000313" key="11">
    <source>
        <dbReference type="Proteomes" id="UP001153555"/>
    </source>
</evidence>
<comment type="subcellular location">
    <subcellularLocation>
        <location evidence="1 8">Cell membrane</location>
        <topology evidence="1 8">Multi-pass membrane protein</topology>
    </subcellularLocation>
</comment>
<keyword evidence="5 8" id="KW-0812">Transmembrane</keyword>
<keyword evidence="4 8" id="KW-1003">Cell membrane</keyword>
<proteinExistence type="inferred from homology"/>
<feature type="transmembrane region" description="Helical" evidence="8">
    <location>
        <begin position="40"/>
        <end position="63"/>
    </location>
</feature>
<evidence type="ECO:0000256" key="8">
    <source>
        <dbReference type="RuleBase" id="RU361233"/>
    </source>
</evidence>
<dbReference type="InterPro" id="IPR044173">
    <property type="entry name" value="CASPL"/>
</dbReference>
<feature type="domain" description="Casparian strip membrane protein" evidence="9">
    <location>
        <begin position="1"/>
        <end position="50"/>
    </location>
</feature>
<dbReference type="OrthoDB" id="1898688at2759"/>
<evidence type="ECO:0000313" key="10">
    <source>
        <dbReference type="EMBL" id="CAA0839933.1"/>
    </source>
</evidence>
<dbReference type="EMBL" id="CACSLK010031655">
    <property type="protein sequence ID" value="CAA0839933.1"/>
    <property type="molecule type" value="Genomic_DNA"/>
</dbReference>
<keyword evidence="7 8" id="KW-0472">Membrane</keyword>
<comment type="caution">
    <text evidence="8">Lacks conserved residue(s) required for the propagation of feature annotation.</text>
</comment>
<dbReference type="InterPro" id="IPR006459">
    <property type="entry name" value="CASP/CASPL"/>
</dbReference>
<keyword evidence="6 8" id="KW-1133">Transmembrane helix</keyword>
<name>A0A9N7NPD2_STRHE</name>
<protein>
    <recommendedName>
        <fullName evidence="8">CASP-like protein</fullName>
    </recommendedName>
</protein>
<comment type="similarity">
    <text evidence="2 8">Belongs to the Casparian strip membrane proteins (CASP) family.</text>
</comment>
<evidence type="ECO:0000256" key="7">
    <source>
        <dbReference type="ARBA" id="ARBA00023136"/>
    </source>
</evidence>
<evidence type="ECO:0000256" key="5">
    <source>
        <dbReference type="ARBA" id="ARBA00022692"/>
    </source>
</evidence>
<accession>A0A9N7NPD2</accession>
<evidence type="ECO:0000256" key="1">
    <source>
        <dbReference type="ARBA" id="ARBA00004651"/>
    </source>
</evidence>
<sequence>MASATGAAGTVGYIGLKGNSNVQWRKICDLYDGFCRHVGASIAVSLFGSVVLTLLIIISVRALSKRIPNLLFSGAFRTAMLPPSTGSCSLTSVAMWSSQPGSISTCKWLASPCSRAVPAASFDYRLVVVGVKVGFFSVLPSTPSHFSRLPWCWVVGLASGYGLAPISCRLVAAG</sequence>
<dbReference type="Pfam" id="PF04535">
    <property type="entry name" value="CASP_dom"/>
    <property type="match status" value="1"/>
</dbReference>
<evidence type="ECO:0000256" key="2">
    <source>
        <dbReference type="ARBA" id="ARBA00007651"/>
    </source>
</evidence>
<dbReference type="PANTHER" id="PTHR36488">
    <property type="entry name" value="CASP-LIKE PROTEIN 1U1"/>
    <property type="match status" value="1"/>
</dbReference>
<evidence type="ECO:0000259" key="9">
    <source>
        <dbReference type="Pfam" id="PF04535"/>
    </source>
</evidence>
<dbReference type="PANTHER" id="PTHR36488:SF8">
    <property type="entry name" value="CASP-LIKE PROTEIN 1U1"/>
    <property type="match status" value="1"/>
</dbReference>
<dbReference type="NCBIfam" id="TIGR01569">
    <property type="entry name" value="A_tha_TIGR01569"/>
    <property type="match status" value="1"/>
</dbReference>
<dbReference type="AlphaFoldDB" id="A0A9N7NPD2"/>
<evidence type="ECO:0000256" key="6">
    <source>
        <dbReference type="ARBA" id="ARBA00022989"/>
    </source>
</evidence>
<evidence type="ECO:0000256" key="4">
    <source>
        <dbReference type="ARBA" id="ARBA00022475"/>
    </source>
</evidence>
<dbReference type="GO" id="GO:0005886">
    <property type="term" value="C:plasma membrane"/>
    <property type="evidence" value="ECO:0007669"/>
    <property type="project" value="UniProtKB-SubCell"/>
</dbReference>
<gene>
    <name evidence="10" type="ORF">SHERM_06396</name>
</gene>
<comment type="subunit">
    <text evidence="3 8">Homodimer and heterodimers.</text>
</comment>
<evidence type="ECO:0000256" key="3">
    <source>
        <dbReference type="ARBA" id="ARBA00011489"/>
    </source>
</evidence>
<dbReference type="InterPro" id="IPR006702">
    <property type="entry name" value="CASP_dom"/>
</dbReference>
<reference evidence="10" key="1">
    <citation type="submission" date="2019-12" db="EMBL/GenBank/DDBJ databases">
        <authorList>
            <person name="Scholes J."/>
        </authorList>
    </citation>
    <scope>NUCLEOTIDE SEQUENCE</scope>
</reference>
<comment type="caution">
    <text evidence="10">The sequence shown here is derived from an EMBL/GenBank/DDBJ whole genome shotgun (WGS) entry which is preliminary data.</text>
</comment>